<feature type="region of interest" description="Disordered" evidence="1">
    <location>
        <begin position="1"/>
        <end position="83"/>
    </location>
</feature>
<evidence type="ECO:0000313" key="3">
    <source>
        <dbReference type="Proteomes" id="UP000245469"/>
    </source>
</evidence>
<feature type="compositionally biased region" description="Polar residues" evidence="1">
    <location>
        <begin position="1"/>
        <end position="11"/>
    </location>
</feature>
<evidence type="ECO:0000256" key="1">
    <source>
        <dbReference type="SAM" id="MobiDB-lite"/>
    </source>
</evidence>
<evidence type="ECO:0000313" key="2">
    <source>
        <dbReference type="EMBL" id="PWJ52702.1"/>
    </source>
</evidence>
<feature type="compositionally biased region" description="Low complexity" evidence="1">
    <location>
        <begin position="12"/>
        <end position="29"/>
    </location>
</feature>
<protein>
    <submittedName>
        <fullName evidence="2">Uncharacterized protein</fullName>
    </submittedName>
</protein>
<keyword evidence="3" id="KW-1185">Reference proteome</keyword>
<dbReference type="OrthoDB" id="9904123at2"/>
<dbReference type="RefSeq" id="WP_109775189.1">
    <property type="nucleotide sequence ID" value="NZ_QGDQ01000018.1"/>
</dbReference>
<organism evidence="2 3">
    <name type="scientific">Quadrisphaera granulorum</name>
    <dbReference type="NCBI Taxonomy" id="317664"/>
    <lineage>
        <taxon>Bacteria</taxon>
        <taxon>Bacillati</taxon>
        <taxon>Actinomycetota</taxon>
        <taxon>Actinomycetes</taxon>
        <taxon>Kineosporiales</taxon>
        <taxon>Kineosporiaceae</taxon>
        <taxon>Quadrisphaera</taxon>
    </lineage>
</organism>
<reference evidence="2 3" key="1">
    <citation type="submission" date="2018-03" db="EMBL/GenBank/DDBJ databases">
        <title>Genomic Encyclopedia of Archaeal and Bacterial Type Strains, Phase II (KMG-II): from individual species to whole genera.</title>
        <authorList>
            <person name="Goeker M."/>
        </authorList>
    </citation>
    <scope>NUCLEOTIDE SEQUENCE [LARGE SCALE GENOMIC DNA]</scope>
    <source>
        <strain evidence="2 3">DSM 44889</strain>
    </source>
</reference>
<dbReference type="Proteomes" id="UP000245469">
    <property type="component" value="Unassembled WGS sequence"/>
</dbReference>
<dbReference type="EMBL" id="QGDQ01000018">
    <property type="protein sequence ID" value="PWJ52702.1"/>
    <property type="molecule type" value="Genomic_DNA"/>
</dbReference>
<name>A0A316A5E5_9ACTN</name>
<proteinExistence type="predicted"/>
<comment type="caution">
    <text evidence="2">The sequence shown here is derived from an EMBL/GenBank/DDBJ whole genome shotgun (WGS) entry which is preliminary data.</text>
</comment>
<accession>A0A316A5E5</accession>
<sequence>MSTHDSQSSHSAATPLGTGTDDDPTAGLPKVTEADIAAAMGVNSVPDEVRVVSDDPDETDQVMDATGRLSEPAEEEPQGHRAQ</sequence>
<gene>
    <name evidence="2" type="ORF">BXY45_11873</name>
</gene>
<dbReference type="AlphaFoldDB" id="A0A316A5E5"/>